<keyword evidence="2" id="KW-1185">Reference proteome</keyword>
<comment type="caution">
    <text evidence="1">The sequence shown here is derived from an EMBL/GenBank/DDBJ whole genome shotgun (WGS) entry which is preliminary data.</text>
</comment>
<organism evidence="1 2">
    <name type="scientific">Citrus sinensis</name>
    <name type="common">Sweet orange</name>
    <name type="synonym">Citrus aurantium var. sinensis</name>
    <dbReference type="NCBI Taxonomy" id="2711"/>
    <lineage>
        <taxon>Eukaryota</taxon>
        <taxon>Viridiplantae</taxon>
        <taxon>Streptophyta</taxon>
        <taxon>Embryophyta</taxon>
        <taxon>Tracheophyta</taxon>
        <taxon>Spermatophyta</taxon>
        <taxon>Magnoliopsida</taxon>
        <taxon>eudicotyledons</taxon>
        <taxon>Gunneridae</taxon>
        <taxon>Pentapetalae</taxon>
        <taxon>rosids</taxon>
        <taxon>malvids</taxon>
        <taxon>Sapindales</taxon>
        <taxon>Rutaceae</taxon>
        <taxon>Aurantioideae</taxon>
        <taxon>Citrus</taxon>
    </lineage>
</organism>
<dbReference type="EMBL" id="CM039176">
    <property type="protein sequence ID" value="KAH9717130.1"/>
    <property type="molecule type" value="Genomic_DNA"/>
</dbReference>
<protein>
    <submittedName>
        <fullName evidence="1">TRNase Z TRZ1</fullName>
    </submittedName>
</protein>
<gene>
    <name evidence="1" type="ORF">KPL71_021708</name>
</gene>
<reference evidence="2" key="1">
    <citation type="journal article" date="2023" name="Hortic. Res.">
        <title>A chromosome-level phased genome enabling allele-level studies in sweet orange: a case study on citrus Huanglongbing tolerance.</title>
        <authorList>
            <person name="Wu B."/>
            <person name="Yu Q."/>
            <person name="Deng Z."/>
            <person name="Duan Y."/>
            <person name="Luo F."/>
            <person name="Gmitter F. Jr."/>
        </authorList>
    </citation>
    <scope>NUCLEOTIDE SEQUENCE [LARGE SCALE GENOMIC DNA]</scope>
    <source>
        <strain evidence="2">cv. Valencia</strain>
    </source>
</reference>
<dbReference type="Proteomes" id="UP000829398">
    <property type="component" value="Chromosome 7"/>
</dbReference>
<name>A0ACB8JJP6_CITSI</name>
<evidence type="ECO:0000313" key="2">
    <source>
        <dbReference type="Proteomes" id="UP000829398"/>
    </source>
</evidence>
<accession>A0ACB8JJP6</accession>
<proteinExistence type="predicted"/>
<evidence type="ECO:0000313" key="1">
    <source>
        <dbReference type="EMBL" id="KAH9717130.1"/>
    </source>
</evidence>
<sequence>MQLQGLALFSPLSICQCHSRAISQNFLFISDAHMDDENFLFSTIRPIPHEASTIVVPSCIKEDVEQLFEIHRRMDDYELRHTLVGLDVGEEFCLRKDLLSFQNSPCYRYPGKLHSVKLKQEQLSLPGDEIKKLKYQYIYTHC</sequence>